<dbReference type="GeneID" id="114576246"/>
<evidence type="ECO:0000313" key="1">
    <source>
        <dbReference type="EnsemblMetazoa" id="XP_028518329.1"/>
    </source>
</evidence>
<accession>A0A913YT07</accession>
<proteinExistence type="predicted"/>
<dbReference type="Proteomes" id="UP000887567">
    <property type="component" value="Unplaced"/>
</dbReference>
<dbReference type="OMA" id="ICSFHRS"/>
<dbReference type="OrthoDB" id="5954650at2759"/>
<organism evidence="1 2">
    <name type="scientific">Exaiptasia diaphana</name>
    <name type="common">Tropical sea anemone</name>
    <name type="synonym">Aiptasia pulchella</name>
    <dbReference type="NCBI Taxonomy" id="2652724"/>
    <lineage>
        <taxon>Eukaryota</taxon>
        <taxon>Metazoa</taxon>
        <taxon>Cnidaria</taxon>
        <taxon>Anthozoa</taxon>
        <taxon>Hexacorallia</taxon>
        <taxon>Actiniaria</taxon>
        <taxon>Aiptasiidae</taxon>
        <taxon>Exaiptasia</taxon>
    </lineage>
</organism>
<dbReference type="RefSeq" id="XP_028518329.1">
    <property type="nucleotide sequence ID" value="XM_028662528.1"/>
</dbReference>
<dbReference type="AlphaFoldDB" id="A0A913YT07"/>
<reference evidence="1" key="1">
    <citation type="submission" date="2022-11" db="UniProtKB">
        <authorList>
            <consortium name="EnsemblMetazoa"/>
        </authorList>
    </citation>
    <scope>IDENTIFICATION</scope>
</reference>
<evidence type="ECO:0000313" key="2">
    <source>
        <dbReference type="Proteomes" id="UP000887567"/>
    </source>
</evidence>
<keyword evidence="2" id="KW-1185">Reference proteome</keyword>
<dbReference type="KEGG" id="epa:114576246"/>
<name>A0A913YT07_EXADI</name>
<protein>
    <submittedName>
        <fullName evidence="1">Uncharacterized protein</fullName>
    </submittedName>
</protein>
<dbReference type="EnsemblMetazoa" id="XM_028662528.1">
    <property type="protein sequence ID" value="XP_028518329.1"/>
    <property type="gene ID" value="LOC114576246"/>
</dbReference>
<sequence>MENYCSFYSIVNTSCSSYNRREKNSEATSIPLLNCTKDISSHKSSLAFSGVYNEKDLILLRSGLFGVDLHKQKQLIICSFHRSTLGIGWVRTSTKCSVPRSVARHKRKSVKGDRGISAKTSALIYEMTATLIPVGSGICRKCRDHFESIPSKEENDEDFQSMTSALGQMGLVS</sequence>